<evidence type="ECO:0000313" key="2">
    <source>
        <dbReference type="EMBL" id="CAB4151107.1"/>
    </source>
</evidence>
<dbReference type="SUPFAM" id="SSF53335">
    <property type="entry name" value="S-adenosyl-L-methionine-dependent methyltransferases"/>
    <property type="match status" value="1"/>
</dbReference>
<evidence type="ECO:0000313" key="8">
    <source>
        <dbReference type="EMBL" id="CAB4217747.1"/>
    </source>
</evidence>
<evidence type="ECO:0000313" key="9">
    <source>
        <dbReference type="EMBL" id="CAB5231411.1"/>
    </source>
</evidence>
<proteinExistence type="predicted"/>
<evidence type="ECO:0000313" key="3">
    <source>
        <dbReference type="EMBL" id="CAB4173842.1"/>
    </source>
</evidence>
<evidence type="ECO:0000313" key="7">
    <source>
        <dbReference type="EMBL" id="CAB4192237.1"/>
    </source>
</evidence>
<evidence type="ECO:0000313" key="6">
    <source>
        <dbReference type="EMBL" id="CAB4188983.1"/>
    </source>
</evidence>
<accession>A0A6J5PRQ0</accession>
<reference evidence="3" key="1">
    <citation type="submission" date="2020-05" db="EMBL/GenBank/DDBJ databases">
        <authorList>
            <person name="Chiriac C."/>
            <person name="Salcher M."/>
            <person name="Ghai R."/>
            <person name="Kavagutti S V."/>
        </authorList>
    </citation>
    <scope>NUCLEOTIDE SEQUENCE</scope>
</reference>
<gene>
    <name evidence="4" type="ORF">UFOVP1032_78</name>
    <name evidence="5" type="ORF">UFOVP1125_146</name>
    <name evidence="6" type="ORF">UFOVP1173_92</name>
    <name evidence="7" type="ORF">UFOVP1241_10</name>
    <name evidence="8" type="ORF">UFOVP1491_78</name>
    <name evidence="9" type="ORF">UFOVP1579_78</name>
    <name evidence="1" type="ORF">UFOVP485_43</name>
    <name evidence="2" type="ORF">UFOVP575_147</name>
    <name evidence="3" type="ORF">UFOVP963_13</name>
</gene>
<dbReference type="EMBL" id="LR796457">
    <property type="protein sequence ID" value="CAB4145796.1"/>
    <property type="molecule type" value="Genomic_DNA"/>
</dbReference>
<dbReference type="EMBL" id="LR797188">
    <property type="protein sequence ID" value="CAB4192237.1"/>
    <property type="molecule type" value="Genomic_DNA"/>
</dbReference>
<organism evidence="3">
    <name type="scientific">uncultured Caudovirales phage</name>
    <dbReference type="NCBI Taxonomy" id="2100421"/>
    <lineage>
        <taxon>Viruses</taxon>
        <taxon>Duplodnaviria</taxon>
        <taxon>Heunggongvirae</taxon>
        <taxon>Uroviricota</taxon>
        <taxon>Caudoviricetes</taxon>
        <taxon>Peduoviridae</taxon>
        <taxon>Maltschvirus</taxon>
        <taxon>Maltschvirus maltsch</taxon>
    </lineage>
</organism>
<protein>
    <submittedName>
        <fullName evidence="3">AdoMet_MTases domain containing protein</fullName>
    </submittedName>
</protein>
<dbReference type="EMBL" id="LR796551">
    <property type="protein sequence ID" value="CAB4151107.1"/>
    <property type="molecule type" value="Genomic_DNA"/>
</dbReference>
<dbReference type="Gene3D" id="3.40.50.150">
    <property type="entry name" value="Vaccinia Virus protein VP39"/>
    <property type="match status" value="1"/>
</dbReference>
<sequence>MDIQIEDFKRIRRKDCLEYSIFDSKYGTDTGNPLRVSMDGRNEICPGEIDNTDVYYDSQGYQTSALGHIDIINNFLKENIDDLNKYSFVDIGCGKGRVIIQTLFTNNIYKDYCGIEIDKEIYTIFKKNINAIKSSVDTSKVKIILQNALDYQCISVPTVYFLFEPFGSDTYIEFFKNNKNILENNDTIIVNISWIEKNIQSVENLKGFTNIYKNFIINIYKN</sequence>
<evidence type="ECO:0000313" key="5">
    <source>
        <dbReference type="EMBL" id="CAB4185880.1"/>
    </source>
</evidence>
<evidence type="ECO:0000313" key="1">
    <source>
        <dbReference type="EMBL" id="CAB4145796.1"/>
    </source>
</evidence>
<evidence type="ECO:0000313" key="4">
    <source>
        <dbReference type="EMBL" id="CAB4179748.1"/>
    </source>
</evidence>
<dbReference type="EMBL" id="LR796915">
    <property type="protein sequence ID" value="CAB4173842.1"/>
    <property type="molecule type" value="Genomic_DNA"/>
</dbReference>
<dbReference type="EMBL" id="LR798431">
    <property type="protein sequence ID" value="CAB5231411.1"/>
    <property type="molecule type" value="Genomic_DNA"/>
</dbReference>
<dbReference type="InterPro" id="IPR029063">
    <property type="entry name" value="SAM-dependent_MTases_sf"/>
</dbReference>
<dbReference type="EMBL" id="LR797455">
    <property type="protein sequence ID" value="CAB4217747.1"/>
    <property type="molecule type" value="Genomic_DNA"/>
</dbReference>
<dbReference type="EMBL" id="LR796983">
    <property type="protein sequence ID" value="CAB4179748.1"/>
    <property type="molecule type" value="Genomic_DNA"/>
</dbReference>
<dbReference type="EMBL" id="LR797131">
    <property type="protein sequence ID" value="CAB4188983.1"/>
    <property type="molecule type" value="Genomic_DNA"/>
</dbReference>
<name>A0A6J5PRQ0_9CAUD</name>
<dbReference type="EMBL" id="LR797080">
    <property type="protein sequence ID" value="CAB4185880.1"/>
    <property type="molecule type" value="Genomic_DNA"/>
</dbReference>